<dbReference type="Proteomes" id="UP001501920">
    <property type="component" value="Chromosome 24"/>
</dbReference>
<feature type="region of interest" description="Disordered" evidence="2">
    <location>
        <begin position="656"/>
        <end position="680"/>
    </location>
</feature>
<accession>A0A3B4EBF3</accession>
<evidence type="ECO:0000256" key="2">
    <source>
        <dbReference type="SAM" id="MobiDB-lite"/>
    </source>
</evidence>
<evidence type="ECO:0000313" key="5">
    <source>
        <dbReference type="Proteomes" id="UP001501920"/>
    </source>
</evidence>
<protein>
    <submittedName>
        <fullName evidence="4">Asteroid homolog 1a</fullName>
    </submittedName>
</protein>
<reference evidence="4" key="2">
    <citation type="submission" date="2025-08" db="UniProtKB">
        <authorList>
            <consortium name="Ensembl"/>
        </authorList>
    </citation>
    <scope>IDENTIFICATION</scope>
</reference>
<dbReference type="OMA" id="CCFERRA"/>
<keyword evidence="5" id="KW-1185">Reference proteome</keyword>
<reference evidence="4" key="3">
    <citation type="submission" date="2025-09" db="UniProtKB">
        <authorList>
            <consortium name="Ensembl"/>
        </authorList>
    </citation>
    <scope>IDENTIFICATION</scope>
</reference>
<feature type="region of interest" description="Disordered" evidence="2">
    <location>
        <begin position="603"/>
        <end position="640"/>
    </location>
</feature>
<sequence>MGVQRLKSYMEGNNDVLKRRYFRKSKLIIDGSNLYYSLYFRSPLDQVHGGEYEGFEKVVSRFFANLRICKIEPYVVLDGGDDISNKKFDTLKQRTQDRIKRADALSKGRRGEVLPILIKNVFKQVLRKLKVPLIQCVAEADWEVAALANEWNCPVLSNDSDFFIFDIKGGFLPLSDFYWRKVKSMKQSNKKYILASWYSVSNLCSTFNCMNKHLLPIFATILGNDYAQLNKTLFPNWTKFSLIPGVNRNIDGLLRWLSCHKSPKDAIKALLSMITNPRDSVTVRKVLKEGLQEYRLTPSSIAQFFKRGEPQSNLPRPLQSLPEWFLKALGEGKLNSILLDVLTLHRVTLNFLVQDFSLRSNNLTSRPIRQVIYGLMVQASAEEEQYEVEEYDRQGLMLTSSKVPAILTNLQLDTLWEMPQNLRLEVFLDALCVSQALEELLVPANLQLAVYVTCYWLKHAQPEPRPEFFWALLVGLVYGELSRDPLTEKEVPKRLKNLKSREKESSLDLQAAHAYSQWQGSLRDSICLSQLLNNPVPEPEYAWLYSGLFLHHVITEMSRGITPESLLDGAPHALNLYQALREAVEHELGKDLVRRLRTKVKRAQPSECPAHQEPMDDISKYPIYEDDDEEDPCRGKNGKADYQDDKIFEEKCMVRTRHKAKRRTSKRDPKAKKSEYSYWE</sequence>
<dbReference type="Gene3D" id="3.40.50.1010">
    <property type="entry name" value="5'-nuclease"/>
    <property type="match status" value="1"/>
</dbReference>
<proteinExistence type="inferred from homology"/>
<evidence type="ECO:0000259" key="3">
    <source>
        <dbReference type="Pfam" id="PF12813"/>
    </source>
</evidence>
<reference evidence="4 5" key="1">
    <citation type="submission" date="2020-10" db="EMBL/GenBank/DDBJ databases">
        <title>Pygocentrus nattereri (red-bellied piranha) genome, fPygNat1, primary haplotype.</title>
        <authorList>
            <person name="Myers G."/>
            <person name="Meyer A."/>
            <person name="Karagic N."/>
            <person name="Pippel M."/>
            <person name="Winkler S."/>
            <person name="Tracey A."/>
            <person name="Wood J."/>
            <person name="Formenti G."/>
            <person name="Howe K."/>
            <person name="Fedrigo O."/>
            <person name="Jarvis E.D."/>
        </authorList>
    </citation>
    <scope>NUCLEOTIDE SEQUENCE [LARGE SCALE GENOMIC DNA]</scope>
</reference>
<dbReference type="STRING" id="42514.ENSPNAP00000033165"/>
<dbReference type="GeneTree" id="ENSGT00390000010145"/>
<comment type="similarity">
    <text evidence="1">Belongs to the asteroid family.</text>
</comment>
<dbReference type="AlphaFoldDB" id="A0A3B4EBF3"/>
<organism evidence="4 5">
    <name type="scientific">Pygocentrus nattereri</name>
    <name type="common">Red-bellied piranha</name>
    <dbReference type="NCBI Taxonomy" id="42514"/>
    <lineage>
        <taxon>Eukaryota</taxon>
        <taxon>Metazoa</taxon>
        <taxon>Chordata</taxon>
        <taxon>Craniata</taxon>
        <taxon>Vertebrata</taxon>
        <taxon>Euteleostomi</taxon>
        <taxon>Actinopterygii</taxon>
        <taxon>Neopterygii</taxon>
        <taxon>Teleostei</taxon>
        <taxon>Ostariophysi</taxon>
        <taxon>Characiformes</taxon>
        <taxon>Characoidei</taxon>
        <taxon>Pygocentrus</taxon>
    </lineage>
</organism>
<dbReference type="PANTHER" id="PTHR15665:SF1">
    <property type="entry name" value="PROTEIN ASTEROID HOMOLOG 1"/>
    <property type="match status" value="1"/>
</dbReference>
<feature type="compositionally biased region" description="Basic and acidic residues" evidence="2">
    <location>
        <begin position="666"/>
        <end position="680"/>
    </location>
</feature>
<dbReference type="SUPFAM" id="SSF88723">
    <property type="entry name" value="PIN domain-like"/>
    <property type="match status" value="1"/>
</dbReference>
<dbReference type="OrthoDB" id="25987at2759"/>
<feature type="compositionally biased region" description="Basic residues" evidence="2">
    <location>
        <begin position="656"/>
        <end position="665"/>
    </location>
</feature>
<feature type="domain" description="Asteroid" evidence="3">
    <location>
        <begin position="118"/>
        <end position="210"/>
    </location>
</feature>
<dbReference type="InterPro" id="IPR039436">
    <property type="entry name" value="Asteroid_dom"/>
</dbReference>
<dbReference type="InterPro" id="IPR026832">
    <property type="entry name" value="Asteroid"/>
</dbReference>
<dbReference type="Ensembl" id="ENSPNAT00000037774.2">
    <property type="protein sequence ID" value="ENSPNAP00000033165.2"/>
    <property type="gene ID" value="ENSPNAG00000021667.2"/>
</dbReference>
<dbReference type="GeneID" id="108437369"/>
<dbReference type="PANTHER" id="PTHR15665">
    <property type="entry name" value="ASTEROID PROTEIN"/>
    <property type="match status" value="1"/>
</dbReference>
<dbReference type="Pfam" id="PF12813">
    <property type="entry name" value="XPG_I_2"/>
    <property type="match status" value="1"/>
</dbReference>
<evidence type="ECO:0000313" key="4">
    <source>
        <dbReference type="Ensembl" id="ENSPNAP00000033165.2"/>
    </source>
</evidence>
<evidence type="ECO:0000256" key="1">
    <source>
        <dbReference type="ARBA" id="ARBA00007398"/>
    </source>
</evidence>
<dbReference type="InterPro" id="IPR029060">
    <property type="entry name" value="PIN-like_dom_sf"/>
</dbReference>
<name>A0A3B4EBF3_PYGNA</name>
<dbReference type="RefSeq" id="XP_017569901.2">
    <property type="nucleotide sequence ID" value="XM_017714412.2"/>
</dbReference>